<dbReference type="SMART" id="SM00583">
    <property type="entry name" value="SPK"/>
    <property type="match status" value="1"/>
</dbReference>
<sequence>MSSSMSEKYEQCLKYISSNIGNYTKPELFKLWVWDAVENVADLKDVTKISKNFYELVNVELRKIEKSDDYSLKEKLQMVFIFSRAVSNDFVKRLTDNGYNVTLNKKNVITFVESSDKTFCRLSFHAQNNGRFKGQPVTSRRFGTVQSATGVVQPTAPIHPNSSANPPVPLPSSQGPGSGRSSSKRAQARTTPAADSKRSKPTTATSPNASSSPYRTPSPPRMLPMTHRSADSATQTITIPPRAMVDAATMTEETTIEEKLIESRALLDCAWFFARQFRIANEDLDLFAYIDSVSKGHQKVAAYECDDLISTAILFVKAAMEPANNDFSYYPFRKFLRDFYEDLVEPLHKENGYLLEKSMKLIVKEVQTHGESTDVVSRDIICSALKTLLDSVTDNSPRLLSAYGKGSGRSSIKLRNEKDVSPTTADSKRSKPATDSKTDAVMNEDDTIEIYPAPIPFMLLPTEPGMVKIMRITDVVWNFASECKIHASEIDIVKHRNNLSGHELPTVSECNDFIVNAITAIRGKREPATSFHSGANFLPLVKCLRDFTECFIKPLDEIHGNILGDSLDYMNEQLSELGDLIHTNVVPRKEIRSILVRILETVTPKEFQEPVLADKSHEM</sequence>
<accession>A0AAE9JTG5</accession>
<gene>
    <name evidence="3" type="ORF">L5515_019128</name>
</gene>
<feature type="compositionally biased region" description="Basic and acidic residues" evidence="1">
    <location>
        <begin position="414"/>
        <end position="438"/>
    </location>
</feature>
<proteinExistence type="predicted"/>
<dbReference type="PANTHER" id="PTHR23362:SF0">
    <property type="entry name" value="CALPONIN-HOMOLOGY (CH) DOMAIN-CONTAINING PROTEIN-RELATED"/>
    <property type="match status" value="1"/>
</dbReference>
<organism evidence="3 4">
    <name type="scientific">Caenorhabditis briggsae</name>
    <dbReference type="NCBI Taxonomy" id="6238"/>
    <lineage>
        <taxon>Eukaryota</taxon>
        <taxon>Metazoa</taxon>
        <taxon>Ecdysozoa</taxon>
        <taxon>Nematoda</taxon>
        <taxon>Chromadorea</taxon>
        <taxon>Rhabditida</taxon>
        <taxon>Rhabditina</taxon>
        <taxon>Rhabditomorpha</taxon>
        <taxon>Rhabditoidea</taxon>
        <taxon>Rhabditidae</taxon>
        <taxon>Peloderinae</taxon>
        <taxon>Caenorhabditis</taxon>
    </lineage>
</organism>
<dbReference type="PANTHER" id="PTHR23362">
    <property type="entry name" value="L-PLASTIN-RELATED"/>
    <property type="match status" value="1"/>
</dbReference>
<dbReference type="InterPro" id="IPR053315">
    <property type="entry name" value="Peptidase_C14A"/>
</dbReference>
<evidence type="ECO:0000313" key="4">
    <source>
        <dbReference type="Proteomes" id="UP000829354"/>
    </source>
</evidence>
<evidence type="ECO:0000313" key="3">
    <source>
        <dbReference type="EMBL" id="UMM43752.1"/>
    </source>
</evidence>
<dbReference type="Proteomes" id="UP000829354">
    <property type="component" value="Chromosome X"/>
</dbReference>
<keyword evidence="4" id="KW-1185">Reference proteome</keyword>
<dbReference type="Pfam" id="PF04435">
    <property type="entry name" value="SPK"/>
    <property type="match status" value="1"/>
</dbReference>
<reference evidence="3 4" key="1">
    <citation type="submission" date="2022-04" db="EMBL/GenBank/DDBJ databases">
        <title>Chromosome-level reference genomes for two strains of Caenorhabditis briggsae: an improved platform for comparative genomics.</title>
        <authorList>
            <person name="Stevens L."/>
            <person name="Andersen E."/>
        </authorList>
    </citation>
    <scope>NUCLEOTIDE SEQUENCE [LARGE SCALE GENOMIC DNA]</scope>
    <source>
        <strain evidence="3">VX34</strain>
        <tissue evidence="3">Whole-organism</tissue>
    </source>
</reference>
<evidence type="ECO:0000256" key="1">
    <source>
        <dbReference type="SAM" id="MobiDB-lite"/>
    </source>
</evidence>
<dbReference type="EMBL" id="CP092625">
    <property type="protein sequence ID" value="UMM43752.1"/>
    <property type="molecule type" value="Genomic_DNA"/>
</dbReference>
<name>A0AAE9JTG5_CAEBR</name>
<dbReference type="AlphaFoldDB" id="A0AAE9JTG5"/>
<dbReference type="InterPro" id="IPR006570">
    <property type="entry name" value="SPK_dom"/>
</dbReference>
<feature type="region of interest" description="Disordered" evidence="1">
    <location>
        <begin position="153"/>
        <end position="233"/>
    </location>
</feature>
<evidence type="ECO:0000259" key="2">
    <source>
        <dbReference type="SMART" id="SM00583"/>
    </source>
</evidence>
<feature type="region of interest" description="Disordered" evidence="1">
    <location>
        <begin position="404"/>
        <end position="443"/>
    </location>
</feature>
<feature type="compositionally biased region" description="Low complexity" evidence="1">
    <location>
        <begin position="201"/>
        <end position="215"/>
    </location>
</feature>
<protein>
    <recommendedName>
        <fullName evidence="2">SPK domain-containing protein</fullName>
    </recommendedName>
</protein>
<feature type="domain" description="SPK" evidence="2">
    <location>
        <begin position="8"/>
        <end position="122"/>
    </location>
</feature>
<feature type="compositionally biased region" description="Low complexity" evidence="1">
    <location>
        <begin position="171"/>
        <end position="181"/>
    </location>
</feature>